<sequence>MATLAELRAIIGPPLRRPVPANWPAVEENLNTPLPADYKEFLDHYGTVAFDLSLGLLVANLGGTSASTPREGWMEFLEPLDPISGYGEPMEIVDDSNNVLGERLFDVYPRQGGLAPWGSTQFGHVCLWEMTGEPDEWVVWVTDEDAMSIWRHDGGFVDFLIKANKGTLRCPVIHENGHLDGVIWDPFDGQ</sequence>
<comment type="caution">
    <text evidence="1">The sequence shown here is derived from an EMBL/GenBank/DDBJ whole genome shotgun (WGS) entry which is preliminary data.</text>
</comment>
<dbReference type="InterPro" id="IPR037883">
    <property type="entry name" value="Knr4/Smi1-like_sf"/>
</dbReference>
<dbReference type="EMBL" id="JACDUR010000004">
    <property type="protein sequence ID" value="MBA2892933.1"/>
    <property type="molecule type" value="Genomic_DNA"/>
</dbReference>
<evidence type="ECO:0000313" key="1">
    <source>
        <dbReference type="EMBL" id="MBA2892933.1"/>
    </source>
</evidence>
<gene>
    <name evidence="1" type="ORF">HNR30_004287</name>
</gene>
<dbReference type="Proteomes" id="UP000530928">
    <property type="component" value="Unassembled WGS sequence"/>
</dbReference>
<dbReference type="RefSeq" id="WP_181611645.1">
    <property type="nucleotide sequence ID" value="NZ_BAABAM010000003.1"/>
</dbReference>
<reference evidence="1 2" key="1">
    <citation type="submission" date="2020-07" db="EMBL/GenBank/DDBJ databases">
        <title>Genomic Encyclopedia of Type Strains, Phase IV (KMG-IV): sequencing the most valuable type-strain genomes for metagenomic binning, comparative biology and taxonomic classification.</title>
        <authorList>
            <person name="Goeker M."/>
        </authorList>
    </citation>
    <scope>NUCLEOTIDE SEQUENCE [LARGE SCALE GENOMIC DNA]</scope>
    <source>
        <strain evidence="1 2">DSM 45533</strain>
    </source>
</reference>
<dbReference type="Pfam" id="PF14567">
    <property type="entry name" value="SUKH_5"/>
    <property type="match status" value="1"/>
</dbReference>
<protein>
    <recommendedName>
        <fullName evidence="3">SMI1/KNR4 family protein</fullName>
    </recommendedName>
</protein>
<evidence type="ECO:0008006" key="3">
    <source>
        <dbReference type="Google" id="ProtNLM"/>
    </source>
</evidence>
<organism evidence="1 2">
    <name type="scientific">Nonomuraea soli</name>
    <dbReference type="NCBI Taxonomy" id="1032476"/>
    <lineage>
        <taxon>Bacteria</taxon>
        <taxon>Bacillati</taxon>
        <taxon>Actinomycetota</taxon>
        <taxon>Actinomycetes</taxon>
        <taxon>Streptosporangiales</taxon>
        <taxon>Streptosporangiaceae</taxon>
        <taxon>Nonomuraea</taxon>
    </lineage>
</organism>
<dbReference type="Gene3D" id="3.40.1580.10">
    <property type="entry name" value="SMI1/KNR4-like"/>
    <property type="match status" value="1"/>
</dbReference>
<dbReference type="SUPFAM" id="SSF160631">
    <property type="entry name" value="SMI1/KNR4-like"/>
    <property type="match status" value="1"/>
</dbReference>
<accession>A0A7W0CKQ1</accession>
<dbReference type="AlphaFoldDB" id="A0A7W0CKQ1"/>
<evidence type="ECO:0000313" key="2">
    <source>
        <dbReference type="Proteomes" id="UP000530928"/>
    </source>
</evidence>
<keyword evidence="2" id="KW-1185">Reference proteome</keyword>
<name>A0A7W0CKQ1_9ACTN</name>
<proteinExistence type="predicted"/>